<evidence type="ECO:0000313" key="12">
    <source>
        <dbReference type="Proteomes" id="UP000321578"/>
    </source>
</evidence>
<dbReference type="OrthoDB" id="9807797at2"/>
<dbReference type="PROSITE" id="PS50059">
    <property type="entry name" value="FKBP_PPIASE"/>
    <property type="match status" value="1"/>
</dbReference>
<feature type="coiled-coil region" evidence="7">
    <location>
        <begin position="217"/>
        <end position="249"/>
    </location>
</feature>
<comment type="catalytic activity">
    <reaction evidence="1 6">
        <text>[protein]-peptidylproline (omega=180) = [protein]-peptidylproline (omega=0)</text>
        <dbReference type="Rhea" id="RHEA:16237"/>
        <dbReference type="Rhea" id="RHEA-COMP:10747"/>
        <dbReference type="Rhea" id="RHEA-COMP:10748"/>
        <dbReference type="ChEBI" id="CHEBI:83833"/>
        <dbReference type="ChEBI" id="CHEBI:83834"/>
        <dbReference type="EC" id="5.2.1.8"/>
    </reaction>
</comment>
<evidence type="ECO:0000256" key="8">
    <source>
        <dbReference type="SAM" id="SignalP"/>
    </source>
</evidence>
<name>A0A5C6ZJR6_9FLAO</name>
<protein>
    <recommendedName>
        <fullName evidence="3 6">peptidylprolyl isomerase</fullName>
        <ecNumber evidence="3 6">5.2.1.8</ecNumber>
    </recommendedName>
</protein>
<dbReference type="PANTHER" id="PTHR45625:SF4">
    <property type="entry name" value="PEPTIDYLPROLYL ISOMERASE DOMAIN AND WD REPEAT-CONTAINING PROTEIN 1"/>
    <property type="match status" value="1"/>
</dbReference>
<dbReference type="GO" id="GO:0003755">
    <property type="term" value="F:peptidyl-prolyl cis-trans isomerase activity"/>
    <property type="evidence" value="ECO:0007669"/>
    <property type="project" value="UniProtKB-KW"/>
</dbReference>
<organism evidence="11 12">
    <name type="scientific">Subsaximicrobium wynnwilliamsii</name>
    <dbReference type="NCBI Taxonomy" id="291179"/>
    <lineage>
        <taxon>Bacteria</taxon>
        <taxon>Pseudomonadati</taxon>
        <taxon>Bacteroidota</taxon>
        <taxon>Flavobacteriia</taxon>
        <taxon>Flavobacteriales</taxon>
        <taxon>Flavobacteriaceae</taxon>
        <taxon>Subsaximicrobium</taxon>
    </lineage>
</organism>
<dbReference type="AlphaFoldDB" id="A0A5C6ZJR6"/>
<reference evidence="11 12" key="1">
    <citation type="submission" date="2019-08" db="EMBL/GenBank/DDBJ databases">
        <title>Genomes of Subsaximicrobium wynnwilliamsii strains.</title>
        <authorList>
            <person name="Bowman J.P."/>
        </authorList>
    </citation>
    <scope>NUCLEOTIDE SEQUENCE [LARGE SCALE GENOMIC DNA]</scope>
    <source>
        <strain evidence="11 12">2-80-2</strain>
    </source>
</reference>
<dbReference type="PROSITE" id="PS51257">
    <property type="entry name" value="PROKAR_LIPOPROTEIN"/>
    <property type="match status" value="1"/>
</dbReference>
<dbReference type="CDD" id="cd00317">
    <property type="entry name" value="cyclophilin"/>
    <property type="match status" value="1"/>
</dbReference>
<keyword evidence="8" id="KW-0732">Signal</keyword>
<evidence type="ECO:0000256" key="7">
    <source>
        <dbReference type="SAM" id="Coils"/>
    </source>
</evidence>
<dbReference type="InterPro" id="IPR044666">
    <property type="entry name" value="Cyclophilin_A-like"/>
</dbReference>
<feature type="domain" description="PPIase FKBP-type" evidence="9">
    <location>
        <begin position="284"/>
        <end position="389"/>
    </location>
</feature>
<dbReference type="Pfam" id="PF00254">
    <property type="entry name" value="FKBP_C"/>
    <property type="match status" value="1"/>
</dbReference>
<dbReference type="PRINTS" id="PR00153">
    <property type="entry name" value="CSAPPISMRASE"/>
</dbReference>
<comment type="similarity">
    <text evidence="2">Belongs to the cyclophilin-type PPIase family.</text>
</comment>
<dbReference type="InterPro" id="IPR002130">
    <property type="entry name" value="Cyclophilin-type_PPIase_dom"/>
</dbReference>
<feature type="chain" id="PRO_5022663785" description="peptidylprolyl isomerase" evidence="8">
    <location>
        <begin position="24"/>
        <end position="390"/>
    </location>
</feature>
<dbReference type="PANTHER" id="PTHR45625">
    <property type="entry name" value="PEPTIDYL-PROLYL CIS-TRANS ISOMERASE-RELATED"/>
    <property type="match status" value="1"/>
</dbReference>
<dbReference type="Gene3D" id="2.40.100.10">
    <property type="entry name" value="Cyclophilin-like"/>
    <property type="match status" value="1"/>
</dbReference>
<dbReference type="InterPro" id="IPR046357">
    <property type="entry name" value="PPIase_dom_sf"/>
</dbReference>
<evidence type="ECO:0000256" key="2">
    <source>
        <dbReference type="ARBA" id="ARBA00007365"/>
    </source>
</evidence>
<feature type="domain" description="PPIase cyclophilin-type" evidence="10">
    <location>
        <begin position="44"/>
        <end position="194"/>
    </location>
</feature>
<evidence type="ECO:0000259" key="10">
    <source>
        <dbReference type="PROSITE" id="PS50072"/>
    </source>
</evidence>
<feature type="signal peptide" evidence="8">
    <location>
        <begin position="1"/>
        <end position="23"/>
    </location>
</feature>
<dbReference type="EC" id="5.2.1.8" evidence="3 6"/>
<gene>
    <name evidence="11" type="ORF">ESY86_04000</name>
</gene>
<keyword evidence="5 6" id="KW-0413">Isomerase</keyword>
<dbReference type="EMBL" id="VORO01000003">
    <property type="protein sequence ID" value="TXD90538.1"/>
    <property type="molecule type" value="Genomic_DNA"/>
</dbReference>
<dbReference type="CDD" id="cd22249">
    <property type="entry name" value="UDM1_RNF168_RNF169-like"/>
    <property type="match status" value="1"/>
</dbReference>
<dbReference type="Proteomes" id="UP000321578">
    <property type="component" value="Unassembled WGS sequence"/>
</dbReference>
<dbReference type="RefSeq" id="WP_147085284.1">
    <property type="nucleotide sequence ID" value="NZ_VORM01000002.1"/>
</dbReference>
<evidence type="ECO:0000256" key="4">
    <source>
        <dbReference type="ARBA" id="ARBA00023110"/>
    </source>
</evidence>
<dbReference type="InterPro" id="IPR020892">
    <property type="entry name" value="Cyclophilin-type_PPIase_CS"/>
</dbReference>
<dbReference type="PROSITE" id="PS50072">
    <property type="entry name" value="CSA_PPIASE_2"/>
    <property type="match status" value="1"/>
</dbReference>
<dbReference type="PROSITE" id="PS00170">
    <property type="entry name" value="CSA_PPIASE_1"/>
    <property type="match status" value="1"/>
</dbReference>
<dbReference type="SUPFAM" id="SSF54534">
    <property type="entry name" value="FKBP-like"/>
    <property type="match status" value="1"/>
</dbReference>
<evidence type="ECO:0000259" key="9">
    <source>
        <dbReference type="PROSITE" id="PS50059"/>
    </source>
</evidence>
<dbReference type="SUPFAM" id="SSF50891">
    <property type="entry name" value="Cyclophilin-like"/>
    <property type="match status" value="1"/>
</dbReference>
<dbReference type="InterPro" id="IPR001179">
    <property type="entry name" value="PPIase_FKBP_dom"/>
</dbReference>
<sequence>MKLLSKSLKIVSLCLLVSLTSCKEQYPNLEDGLYAEIVTSKDTMLAKLFYQKVPVTVANFVALAEGNHPMVSEKHKGKRFYDSTTFHRVIDNFMIQGGDPTATGSGNPGYKFEDEFNPDLKHDKPGMLSMANSGPATNGSQFFITESPTPNLDNRHAVFGELVKGLDVLDSISNVKTDQSDKPIEDVVIYKINIIRKGSDAKAFEAAKVYEEELPKVKEKQEGLRELERLKAEEERQMREEKLKEAAAAMKPTLEDYNSKAKTLASGLKMYMIKEGEGPKPKQGQTVNVLYEGYFTDGMLFDSNDAEVAEANGVFDQRRMDAGMYGGMPVEVSPDAQMIAGFKEAIATLKVGDRAFFYLPSHLAYGERGNRGIKPNTDLTFIIEIKEIME</sequence>
<dbReference type="GO" id="GO:0006457">
    <property type="term" value="P:protein folding"/>
    <property type="evidence" value="ECO:0007669"/>
    <property type="project" value="InterPro"/>
</dbReference>
<comment type="caution">
    <text evidence="11">The sequence shown here is derived from an EMBL/GenBank/DDBJ whole genome shotgun (WGS) entry which is preliminary data.</text>
</comment>
<evidence type="ECO:0000313" key="11">
    <source>
        <dbReference type="EMBL" id="TXD90538.1"/>
    </source>
</evidence>
<dbReference type="Gene3D" id="3.10.50.40">
    <property type="match status" value="1"/>
</dbReference>
<proteinExistence type="inferred from homology"/>
<keyword evidence="12" id="KW-1185">Reference proteome</keyword>
<keyword evidence="4 6" id="KW-0697">Rotamase</keyword>
<keyword evidence="7" id="KW-0175">Coiled coil</keyword>
<accession>A0A5C6ZJR6</accession>
<evidence type="ECO:0000256" key="5">
    <source>
        <dbReference type="ARBA" id="ARBA00023235"/>
    </source>
</evidence>
<evidence type="ECO:0000256" key="1">
    <source>
        <dbReference type="ARBA" id="ARBA00000971"/>
    </source>
</evidence>
<dbReference type="InterPro" id="IPR029000">
    <property type="entry name" value="Cyclophilin-like_dom_sf"/>
</dbReference>
<dbReference type="Pfam" id="PF00160">
    <property type="entry name" value="Pro_isomerase"/>
    <property type="match status" value="1"/>
</dbReference>
<evidence type="ECO:0000256" key="3">
    <source>
        <dbReference type="ARBA" id="ARBA00013194"/>
    </source>
</evidence>
<evidence type="ECO:0000256" key="6">
    <source>
        <dbReference type="PROSITE-ProRule" id="PRU00277"/>
    </source>
</evidence>